<dbReference type="PANTHER" id="PTHR36838">
    <property type="entry name" value="AUXIN EFFLUX CARRIER FAMILY PROTEIN"/>
    <property type="match status" value="1"/>
</dbReference>
<feature type="transmembrane region" description="Helical" evidence="7">
    <location>
        <begin position="98"/>
        <end position="119"/>
    </location>
</feature>
<evidence type="ECO:0000313" key="8">
    <source>
        <dbReference type="EMBL" id="MFC3607509.1"/>
    </source>
</evidence>
<name>A0ABV7T4B9_9GAMM</name>
<evidence type="ECO:0000256" key="2">
    <source>
        <dbReference type="ARBA" id="ARBA00022448"/>
    </source>
</evidence>
<dbReference type="PANTHER" id="PTHR36838:SF3">
    <property type="entry name" value="TRANSPORTER AUXIN EFFLUX CARRIER EC FAMILY"/>
    <property type="match status" value="1"/>
</dbReference>
<keyword evidence="3" id="KW-1003">Cell membrane</keyword>
<feature type="transmembrane region" description="Helical" evidence="7">
    <location>
        <begin position="286"/>
        <end position="307"/>
    </location>
</feature>
<evidence type="ECO:0000256" key="3">
    <source>
        <dbReference type="ARBA" id="ARBA00022475"/>
    </source>
</evidence>
<feature type="transmembrane region" description="Helical" evidence="7">
    <location>
        <begin position="227"/>
        <end position="249"/>
    </location>
</feature>
<feature type="transmembrane region" description="Helical" evidence="7">
    <location>
        <begin position="125"/>
        <end position="145"/>
    </location>
</feature>
<feature type="transmembrane region" description="Helical" evidence="7">
    <location>
        <begin position="34"/>
        <end position="53"/>
    </location>
</feature>
<feature type="transmembrane region" description="Helical" evidence="7">
    <location>
        <begin position="255"/>
        <end position="274"/>
    </location>
</feature>
<feature type="transmembrane region" description="Helical" evidence="7">
    <location>
        <begin position="6"/>
        <end position="22"/>
    </location>
</feature>
<keyword evidence="2" id="KW-0813">Transport</keyword>
<evidence type="ECO:0000256" key="5">
    <source>
        <dbReference type="ARBA" id="ARBA00022989"/>
    </source>
</evidence>
<proteinExistence type="predicted"/>
<comment type="subcellular location">
    <subcellularLocation>
        <location evidence="1">Membrane</location>
        <topology evidence="1">Multi-pass membrane protein</topology>
    </subcellularLocation>
</comment>
<dbReference type="Proteomes" id="UP001595630">
    <property type="component" value="Unassembled WGS sequence"/>
</dbReference>
<keyword evidence="9" id="KW-1185">Reference proteome</keyword>
<comment type="caution">
    <text evidence="8">The sequence shown here is derived from an EMBL/GenBank/DDBJ whole genome shotgun (WGS) entry which is preliminary data.</text>
</comment>
<reference evidence="9" key="1">
    <citation type="journal article" date="2019" name="Int. J. Syst. Evol. Microbiol.">
        <title>The Global Catalogue of Microorganisms (GCM) 10K type strain sequencing project: providing services to taxonomists for standard genome sequencing and annotation.</title>
        <authorList>
            <consortium name="The Broad Institute Genomics Platform"/>
            <consortium name="The Broad Institute Genome Sequencing Center for Infectious Disease"/>
            <person name="Wu L."/>
            <person name="Ma J."/>
        </authorList>
    </citation>
    <scope>NUCLEOTIDE SEQUENCE [LARGE SCALE GENOMIC DNA]</scope>
    <source>
        <strain evidence="9">KCTC 42447</strain>
    </source>
</reference>
<organism evidence="8 9">
    <name type="scientific">Stutzerimonas tarimensis</name>
    <dbReference type="NCBI Taxonomy" id="1507735"/>
    <lineage>
        <taxon>Bacteria</taxon>
        <taxon>Pseudomonadati</taxon>
        <taxon>Pseudomonadota</taxon>
        <taxon>Gammaproteobacteria</taxon>
        <taxon>Pseudomonadales</taxon>
        <taxon>Pseudomonadaceae</taxon>
        <taxon>Stutzerimonas</taxon>
    </lineage>
</organism>
<dbReference type="InterPro" id="IPR004776">
    <property type="entry name" value="Mem_transp_PIN-like"/>
</dbReference>
<accession>A0ABV7T4B9</accession>
<protein>
    <submittedName>
        <fullName evidence="8">AEC family transporter</fullName>
    </submittedName>
</protein>
<dbReference type="EMBL" id="JBHRXZ010000017">
    <property type="protein sequence ID" value="MFC3607509.1"/>
    <property type="molecule type" value="Genomic_DNA"/>
</dbReference>
<dbReference type="RefSeq" id="WP_386362795.1">
    <property type="nucleotide sequence ID" value="NZ_JBHRXZ010000017.1"/>
</dbReference>
<keyword evidence="6 7" id="KW-0472">Membrane</keyword>
<sequence>MTAVLEIILPIFVLILLGYLGRRTGRLGPTAASELNRFVVWFGLPAMLINVTAGSDWEQLWQPEFVAAFTAGCIGVFLLTLFYRFWQTRSLADASVDALSASYANTGYMGIPLCLLLFGDEGLQPALVASLIVVCVLFALAIACLETGLNAGQSPLRTLITVVKALARNPMVVSPLLGLAWSFSGAPMPKPVGQVLTLLGAATVPCALVSLGLFLAREQRGGQAAAWPLVGLKLIVQPAITAFFAFRVFQLPTLWASAALLLSALPTGTGPFMLAEYYDRGAALAARVILLSTLGGLLTLSACLYLLGF</sequence>
<evidence type="ECO:0000256" key="6">
    <source>
        <dbReference type="ARBA" id="ARBA00023136"/>
    </source>
</evidence>
<gene>
    <name evidence="8" type="ORF">ACFOMF_06950</name>
</gene>
<evidence type="ECO:0000256" key="4">
    <source>
        <dbReference type="ARBA" id="ARBA00022692"/>
    </source>
</evidence>
<evidence type="ECO:0000313" key="9">
    <source>
        <dbReference type="Proteomes" id="UP001595630"/>
    </source>
</evidence>
<keyword evidence="4 7" id="KW-0812">Transmembrane</keyword>
<feature type="transmembrane region" description="Helical" evidence="7">
    <location>
        <begin position="195"/>
        <end position="215"/>
    </location>
</feature>
<evidence type="ECO:0000256" key="1">
    <source>
        <dbReference type="ARBA" id="ARBA00004141"/>
    </source>
</evidence>
<evidence type="ECO:0000256" key="7">
    <source>
        <dbReference type="SAM" id="Phobius"/>
    </source>
</evidence>
<feature type="transmembrane region" description="Helical" evidence="7">
    <location>
        <begin position="65"/>
        <end position="86"/>
    </location>
</feature>
<dbReference type="Pfam" id="PF03547">
    <property type="entry name" value="Mem_trans"/>
    <property type="match status" value="1"/>
</dbReference>
<keyword evidence="5 7" id="KW-1133">Transmembrane helix</keyword>
<feature type="transmembrane region" description="Helical" evidence="7">
    <location>
        <begin position="166"/>
        <end position="183"/>
    </location>
</feature>